<evidence type="ECO:0000313" key="2">
    <source>
        <dbReference type="EMBL" id="CAC5415226.1"/>
    </source>
</evidence>
<evidence type="ECO:0008006" key="4">
    <source>
        <dbReference type="Google" id="ProtNLM"/>
    </source>
</evidence>
<organism evidence="2 3">
    <name type="scientific">Mytilus coruscus</name>
    <name type="common">Sea mussel</name>
    <dbReference type="NCBI Taxonomy" id="42192"/>
    <lineage>
        <taxon>Eukaryota</taxon>
        <taxon>Metazoa</taxon>
        <taxon>Spiralia</taxon>
        <taxon>Lophotrochozoa</taxon>
        <taxon>Mollusca</taxon>
        <taxon>Bivalvia</taxon>
        <taxon>Autobranchia</taxon>
        <taxon>Pteriomorphia</taxon>
        <taxon>Mytilida</taxon>
        <taxon>Mytiloidea</taxon>
        <taxon>Mytilidae</taxon>
        <taxon>Mytilinae</taxon>
        <taxon>Mytilus</taxon>
    </lineage>
</organism>
<reference evidence="2 3" key="1">
    <citation type="submission" date="2020-06" db="EMBL/GenBank/DDBJ databases">
        <authorList>
            <person name="Li R."/>
            <person name="Bekaert M."/>
        </authorList>
    </citation>
    <scope>NUCLEOTIDE SEQUENCE [LARGE SCALE GENOMIC DNA]</scope>
    <source>
        <strain evidence="3">wild</strain>
    </source>
</reference>
<gene>
    <name evidence="2" type="ORF">MCOR_47932</name>
</gene>
<dbReference type="InterPro" id="IPR043502">
    <property type="entry name" value="DNA/RNA_pol_sf"/>
</dbReference>
<proteinExistence type="predicted"/>
<evidence type="ECO:0000256" key="1">
    <source>
        <dbReference type="SAM" id="Coils"/>
    </source>
</evidence>
<feature type="coiled-coil region" evidence="1">
    <location>
        <begin position="70"/>
        <end position="104"/>
    </location>
</feature>
<protein>
    <recommendedName>
        <fullName evidence="4">Reverse transcriptase domain-containing protein</fullName>
    </recommendedName>
</protein>
<dbReference type="SUPFAM" id="SSF56672">
    <property type="entry name" value="DNA/RNA polymerases"/>
    <property type="match status" value="1"/>
</dbReference>
<evidence type="ECO:0000313" key="3">
    <source>
        <dbReference type="Proteomes" id="UP000507470"/>
    </source>
</evidence>
<dbReference type="InterPro" id="IPR053134">
    <property type="entry name" value="RNA-dir_DNA_polymerase"/>
</dbReference>
<name>A0A6J8E548_MYTCO</name>
<keyword evidence="1" id="KW-0175">Coiled coil</keyword>
<dbReference type="PANTHER" id="PTHR24559:SF435">
    <property type="entry name" value="RIBONUCLEASE H"/>
    <property type="match status" value="1"/>
</dbReference>
<dbReference type="AlphaFoldDB" id="A0A6J8E548"/>
<dbReference type="Proteomes" id="UP000507470">
    <property type="component" value="Unassembled WGS sequence"/>
</dbReference>
<dbReference type="EMBL" id="CACVKT020008387">
    <property type="protein sequence ID" value="CAC5415226.1"/>
    <property type="molecule type" value="Genomic_DNA"/>
</dbReference>
<accession>A0A6J8E548</accession>
<dbReference type="PANTHER" id="PTHR24559">
    <property type="entry name" value="TRANSPOSON TY3-I GAG-POL POLYPROTEIN"/>
    <property type="match status" value="1"/>
</dbReference>
<sequence length="327" mass="37285">MLLPSQVRFQGDIFYQTSQFNEIKIQVDKITSQINFNTRNIQMLKTDIGNLDNKMEYQMTHIDNRLHSNDQNMKRQLENHEETMKKHLESNNNLLNNIENMLTKKFSTENGGDYNTVISQPNLPRTSTLYGPENSPAVQTASAVNNCAFVPIYTIPQQVPHTVSKPAASYSPHQSNSNVNIGFTKPFTYDGKSDWEIFGRCKNLLTPEQTGTLRDLLHKNQKGFSMSKYDIVLTDIVQHKINTNGARPVKQAPRQLPIAQRNEVEVEIIKMLDNDIIRPSQSPYSSPLVIVRKADSSIRVCCDFRRVNLDSVKDSYPLPRIDDSIDA</sequence>
<dbReference type="OrthoDB" id="6156608at2759"/>
<keyword evidence="3" id="KW-1185">Reference proteome</keyword>
<dbReference type="Gene3D" id="3.10.10.10">
    <property type="entry name" value="HIV Type 1 Reverse Transcriptase, subunit A, domain 1"/>
    <property type="match status" value="1"/>
</dbReference>